<dbReference type="PANTHER" id="PTHR35342:SF5">
    <property type="entry name" value="TRICARBOXYLIC TRANSPORT PROTEIN"/>
    <property type="match status" value="1"/>
</dbReference>
<dbReference type="RefSeq" id="WP_161348488.1">
    <property type="nucleotide sequence ID" value="NZ_BMGW01000015.1"/>
</dbReference>
<comment type="caution">
    <text evidence="3">The sequence shown here is derived from an EMBL/GenBank/DDBJ whole genome shotgun (WGS) entry which is preliminary data.</text>
</comment>
<name>A0A6L8VM05_9RHOB</name>
<dbReference type="OrthoDB" id="9791872at2"/>
<proteinExistence type="predicted"/>
<reference evidence="3 4" key="1">
    <citation type="submission" date="2020-01" db="EMBL/GenBank/DDBJ databases">
        <title>Frigidibacter albus SP32T (=CGMCC 1.13995T).</title>
        <authorList>
            <person name="Liao X."/>
        </authorList>
    </citation>
    <scope>NUCLEOTIDE SEQUENCE [LARGE SCALE GENOMIC DNA]</scope>
    <source>
        <strain evidence="3 4">SP32</strain>
    </source>
</reference>
<protein>
    <submittedName>
        <fullName evidence="3">Tripartite tricarboxylate transporter permease</fullName>
    </submittedName>
</protein>
<keyword evidence="4" id="KW-1185">Reference proteome</keyword>
<feature type="transmembrane region" description="Helical" evidence="1">
    <location>
        <begin position="142"/>
        <end position="162"/>
    </location>
</feature>
<evidence type="ECO:0000313" key="4">
    <source>
        <dbReference type="Proteomes" id="UP000477083"/>
    </source>
</evidence>
<dbReference type="InterPro" id="IPR002823">
    <property type="entry name" value="DUF112_TM"/>
</dbReference>
<feature type="transmembrane region" description="Helical" evidence="1">
    <location>
        <begin position="324"/>
        <end position="343"/>
    </location>
</feature>
<sequence>MEFLSNLGIGFGEVLTLTNLFYCFMGVLLGTLIGVLPGLGPAATIAMLLPVTFTLDPSTALIMLAGIYYGAQYGGSTTAILVNLPGESSAVVTVLDGYQMARQGRAGVALATAALGSFFAGCVATLLIAVAAPILARFALEFHAADYFSLMVLGLIASVALAQGPLLKALAMIILGLIVGIIGIDITSGAYRMTFGVNELLDGVSIVAVAMGIFGLGEIIQNLASPEPERTAYKAKMSNMIPSKAEMKQIAMPVVRGTALGSILGILPGGGAMLSSFAAYAIEKRISKNPEKFGTGAIEGVAAPESANNAGAQTSFIPMLTLGIPSNAIMALMAGAMLIQGIQPGPGVIREQPELFWGLIVSMWIGNLMLVILNLPLIGIWVKLLTIPYKFLFPAIMTFCAIGVFTLNFSSFDVYIMVIFGFVGFAFRRLGCEPAPFLLGMVLGPMMEEYLRRAMLLSRGDPMVFVERPISGTLLAIAVFCIVAVSLPAIRSKREEAFQE</sequence>
<feature type="transmembrane region" description="Helical" evidence="1">
    <location>
        <begin position="108"/>
        <end position="136"/>
    </location>
</feature>
<evidence type="ECO:0000259" key="2">
    <source>
        <dbReference type="Pfam" id="PF01970"/>
    </source>
</evidence>
<gene>
    <name evidence="3" type="ORF">GS660_18595</name>
</gene>
<accession>A0A6L8VM05</accession>
<evidence type="ECO:0000313" key="3">
    <source>
        <dbReference type="EMBL" id="MZQ91104.1"/>
    </source>
</evidence>
<organism evidence="3 4">
    <name type="scientific">Frigidibacter albus</name>
    <dbReference type="NCBI Taxonomy" id="1465486"/>
    <lineage>
        <taxon>Bacteria</taxon>
        <taxon>Pseudomonadati</taxon>
        <taxon>Pseudomonadota</taxon>
        <taxon>Alphaproteobacteria</taxon>
        <taxon>Rhodobacterales</taxon>
        <taxon>Paracoccaceae</taxon>
        <taxon>Frigidibacter</taxon>
    </lineage>
</organism>
<evidence type="ECO:0000256" key="1">
    <source>
        <dbReference type="SAM" id="Phobius"/>
    </source>
</evidence>
<dbReference type="Proteomes" id="UP000477083">
    <property type="component" value="Unassembled WGS sequence"/>
</dbReference>
<dbReference type="Pfam" id="PF01970">
    <property type="entry name" value="TctA"/>
    <property type="match status" value="1"/>
</dbReference>
<dbReference type="PANTHER" id="PTHR35342">
    <property type="entry name" value="TRICARBOXYLIC TRANSPORT PROTEIN"/>
    <property type="match status" value="1"/>
</dbReference>
<feature type="transmembrane region" description="Helical" evidence="1">
    <location>
        <begin position="470"/>
        <end position="490"/>
    </location>
</feature>
<feature type="domain" description="DUF112" evidence="2">
    <location>
        <begin position="20"/>
        <end position="439"/>
    </location>
</feature>
<feature type="transmembrane region" description="Helical" evidence="1">
    <location>
        <begin position="203"/>
        <end position="224"/>
    </location>
</feature>
<keyword evidence="1" id="KW-1133">Transmembrane helix</keyword>
<feature type="transmembrane region" description="Helical" evidence="1">
    <location>
        <begin position="257"/>
        <end position="282"/>
    </location>
</feature>
<feature type="transmembrane region" description="Helical" evidence="1">
    <location>
        <begin position="169"/>
        <end position="191"/>
    </location>
</feature>
<keyword evidence="1" id="KW-0812">Transmembrane</keyword>
<feature type="transmembrane region" description="Helical" evidence="1">
    <location>
        <begin position="355"/>
        <end position="381"/>
    </location>
</feature>
<keyword evidence="1" id="KW-0472">Membrane</keyword>
<dbReference type="AlphaFoldDB" id="A0A6L8VM05"/>
<dbReference type="EMBL" id="WWNR01000015">
    <property type="protein sequence ID" value="MZQ91104.1"/>
    <property type="molecule type" value="Genomic_DNA"/>
</dbReference>